<feature type="compositionally biased region" description="Low complexity" evidence="9">
    <location>
        <begin position="184"/>
        <end position="196"/>
    </location>
</feature>
<keyword evidence="2" id="KW-0938">Abscisic acid signaling pathway</keyword>
<evidence type="ECO:0000313" key="12">
    <source>
        <dbReference type="Proteomes" id="UP001634393"/>
    </source>
</evidence>
<protein>
    <recommendedName>
        <fullName evidence="10">BZIP domain-containing protein</fullName>
    </recommendedName>
</protein>
<reference evidence="11 12" key="1">
    <citation type="submission" date="2024-12" db="EMBL/GenBank/DDBJ databases">
        <title>The unique morphological basis and parallel evolutionary history of personate flowers in Penstemon.</title>
        <authorList>
            <person name="Depatie T.H."/>
            <person name="Wessinger C.A."/>
        </authorList>
    </citation>
    <scope>NUCLEOTIDE SEQUENCE [LARGE SCALE GENOMIC DNA]</scope>
    <source>
        <strain evidence="11">WTNN_2</strain>
        <tissue evidence="11">Leaf</tissue>
    </source>
</reference>
<evidence type="ECO:0000256" key="7">
    <source>
        <dbReference type="ARBA" id="ARBA00061369"/>
    </source>
</evidence>
<feature type="region of interest" description="Disordered" evidence="9">
    <location>
        <begin position="258"/>
        <end position="281"/>
    </location>
</feature>
<dbReference type="PROSITE" id="PS00036">
    <property type="entry name" value="BZIP_BASIC"/>
    <property type="match status" value="1"/>
</dbReference>
<evidence type="ECO:0000256" key="3">
    <source>
        <dbReference type="ARBA" id="ARBA00023015"/>
    </source>
</evidence>
<evidence type="ECO:0000313" key="11">
    <source>
        <dbReference type="EMBL" id="KAL3814235.1"/>
    </source>
</evidence>
<feature type="coiled-coil region" evidence="8">
    <location>
        <begin position="309"/>
        <end position="343"/>
    </location>
</feature>
<feature type="compositionally biased region" description="Polar residues" evidence="9">
    <location>
        <begin position="159"/>
        <end position="183"/>
    </location>
</feature>
<dbReference type="GO" id="GO:0003677">
    <property type="term" value="F:DNA binding"/>
    <property type="evidence" value="ECO:0007669"/>
    <property type="project" value="UniProtKB-KW"/>
</dbReference>
<feature type="domain" description="BZIP" evidence="10">
    <location>
        <begin position="288"/>
        <end position="339"/>
    </location>
</feature>
<keyword evidence="4" id="KW-0238">DNA-binding</keyword>
<dbReference type="Proteomes" id="UP001634393">
    <property type="component" value="Unassembled WGS sequence"/>
</dbReference>
<comment type="subcellular location">
    <subcellularLocation>
        <location evidence="1">Nucleus</location>
    </subcellularLocation>
</comment>
<keyword evidence="12" id="KW-1185">Reference proteome</keyword>
<dbReference type="EMBL" id="JBJXBP010000008">
    <property type="protein sequence ID" value="KAL3814235.1"/>
    <property type="molecule type" value="Genomic_DNA"/>
</dbReference>
<comment type="caution">
    <text evidence="11">The sequence shown here is derived from an EMBL/GenBank/DDBJ whole genome shotgun (WGS) entry which is preliminary data.</text>
</comment>
<feature type="region of interest" description="Disordered" evidence="9">
    <location>
        <begin position="348"/>
        <end position="368"/>
    </location>
</feature>
<dbReference type="PANTHER" id="PTHR22952:SF463">
    <property type="entry name" value="ABSCISIC ACID-INSENSITIVE 5-LIKE PROTEIN 7"/>
    <property type="match status" value="1"/>
</dbReference>
<organism evidence="11 12">
    <name type="scientific">Penstemon smallii</name>
    <dbReference type="NCBI Taxonomy" id="265156"/>
    <lineage>
        <taxon>Eukaryota</taxon>
        <taxon>Viridiplantae</taxon>
        <taxon>Streptophyta</taxon>
        <taxon>Embryophyta</taxon>
        <taxon>Tracheophyta</taxon>
        <taxon>Spermatophyta</taxon>
        <taxon>Magnoliopsida</taxon>
        <taxon>eudicotyledons</taxon>
        <taxon>Gunneridae</taxon>
        <taxon>Pentapetalae</taxon>
        <taxon>asterids</taxon>
        <taxon>lamiids</taxon>
        <taxon>Lamiales</taxon>
        <taxon>Plantaginaceae</taxon>
        <taxon>Cheloneae</taxon>
        <taxon>Penstemon</taxon>
    </lineage>
</organism>
<dbReference type="InterPro" id="IPR046347">
    <property type="entry name" value="bZIP_sf"/>
</dbReference>
<dbReference type="Gene3D" id="1.20.5.170">
    <property type="match status" value="1"/>
</dbReference>
<evidence type="ECO:0000256" key="1">
    <source>
        <dbReference type="ARBA" id="ARBA00004123"/>
    </source>
</evidence>
<dbReference type="CDD" id="cd14707">
    <property type="entry name" value="bZIP_plant_BZIP46"/>
    <property type="match status" value="1"/>
</dbReference>
<proteinExistence type="inferred from homology"/>
<comment type="similarity">
    <text evidence="7">Belongs to the bZIP family. ABI5 subfamily.</text>
</comment>
<keyword evidence="6" id="KW-0539">Nucleus</keyword>
<dbReference type="SMART" id="SM00338">
    <property type="entry name" value="BRLZ"/>
    <property type="match status" value="1"/>
</dbReference>
<dbReference type="InterPro" id="IPR004827">
    <property type="entry name" value="bZIP"/>
</dbReference>
<evidence type="ECO:0000256" key="2">
    <source>
        <dbReference type="ARBA" id="ARBA00022682"/>
    </source>
</evidence>
<evidence type="ECO:0000256" key="8">
    <source>
        <dbReference type="SAM" id="Coils"/>
    </source>
</evidence>
<sequence>MGSSMNFNNFGEPDGNGGGGTTYPLARQSSVYSLTFDEFQNTMGGGSGKCFGSMNMEEFLKSIWTAEEGQAMVSSTIGGAVGPSGNLQRQGSLTLPRTMSLKTVDEVWKDVLKETLCAKDEIADESSNLGPSEPTLGEMTLEEFLVRAGMVRDDIQPSERPNNVGTLNDFPPQNGNNSGLIQFQQSSQNQGSSSNQLTEPNNTVFTFPNLGTNRSSQHPPQQPHYQLQPLFPKQTTVAFSAPSQLGNHLRLDAIVKSNVETPSPSPTPYHFGEGGRGRRTPGSLEKVVERRQRRMIKNRESAARSRDRKQAYTLELEAEIAKLNEMNEELRKKQEEIMEMQKNQILETMNTPGGGKRICLRRTQTGPW</sequence>
<feature type="compositionally biased region" description="Polar residues" evidence="9">
    <location>
        <begin position="197"/>
        <end position="216"/>
    </location>
</feature>
<dbReference type="AlphaFoldDB" id="A0ABD3RMN4"/>
<dbReference type="SUPFAM" id="SSF57959">
    <property type="entry name" value="Leucine zipper domain"/>
    <property type="match status" value="1"/>
</dbReference>
<feature type="region of interest" description="Disordered" evidence="9">
    <location>
        <begin position="155"/>
        <end position="226"/>
    </location>
</feature>
<keyword evidence="5" id="KW-0804">Transcription</keyword>
<dbReference type="FunFam" id="1.20.5.170:FF:000048">
    <property type="entry name" value="ABSCISIC ACID-INSENSITIVE 5-like protein 5"/>
    <property type="match status" value="1"/>
</dbReference>
<gene>
    <name evidence="11" type="ORF">ACJIZ3_015503</name>
</gene>
<dbReference type="InterPro" id="IPR043452">
    <property type="entry name" value="BZIP46-like"/>
</dbReference>
<evidence type="ECO:0000259" key="10">
    <source>
        <dbReference type="PROSITE" id="PS50217"/>
    </source>
</evidence>
<evidence type="ECO:0000256" key="4">
    <source>
        <dbReference type="ARBA" id="ARBA00023125"/>
    </source>
</evidence>
<keyword evidence="3" id="KW-0805">Transcription regulation</keyword>
<dbReference type="Pfam" id="PF00170">
    <property type="entry name" value="bZIP_1"/>
    <property type="match status" value="1"/>
</dbReference>
<dbReference type="GO" id="GO:0009738">
    <property type="term" value="P:abscisic acid-activated signaling pathway"/>
    <property type="evidence" value="ECO:0007669"/>
    <property type="project" value="UniProtKB-KW"/>
</dbReference>
<keyword evidence="8" id="KW-0175">Coiled coil</keyword>
<feature type="compositionally biased region" description="Low complexity" evidence="9">
    <location>
        <begin position="217"/>
        <end position="226"/>
    </location>
</feature>
<evidence type="ECO:0000256" key="9">
    <source>
        <dbReference type="SAM" id="MobiDB-lite"/>
    </source>
</evidence>
<evidence type="ECO:0000256" key="6">
    <source>
        <dbReference type="ARBA" id="ARBA00023242"/>
    </source>
</evidence>
<feature type="region of interest" description="Disordered" evidence="9">
    <location>
        <begin position="1"/>
        <end position="23"/>
    </location>
</feature>
<evidence type="ECO:0000256" key="5">
    <source>
        <dbReference type="ARBA" id="ARBA00023163"/>
    </source>
</evidence>
<accession>A0ABD3RMN4</accession>
<dbReference type="PANTHER" id="PTHR22952">
    <property type="entry name" value="CAMP-RESPONSE ELEMENT BINDING PROTEIN-RELATED"/>
    <property type="match status" value="1"/>
</dbReference>
<dbReference type="PROSITE" id="PS50217">
    <property type="entry name" value="BZIP"/>
    <property type="match status" value="1"/>
</dbReference>
<feature type="compositionally biased region" description="Low complexity" evidence="9">
    <location>
        <begin position="1"/>
        <end position="13"/>
    </location>
</feature>
<dbReference type="GO" id="GO:0005634">
    <property type="term" value="C:nucleus"/>
    <property type="evidence" value="ECO:0007669"/>
    <property type="project" value="UniProtKB-SubCell"/>
</dbReference>
<name>A0ABD3RMN4_9LAMI</name>